<accession>A0A921YS69</accession>
<dbReference type="EMBL" id="JH668310">
    <property type="protein sequence ID" value="KAG6444434.1"/>
    <property type="molecule type" value="Genomic_DNA"/>
</dbReference>
<protein>
    <submittedName>
        <fullName evidence="1">Uncharacterized protein</fullName>
    </submittedName>
</protein>
<gene>
    <name evidence="1" type="ORF">O3G_MSEX003294</name>
</gene>
<reference evidence="1" key="1">
    <citation type="journal article" date="2016" name="Insect Biochem. Mol. Biol.">
        <title>Multifaceted biological insights from a draft genome sequence of the tobacco hornworm moth, Manduca sexta.</title>
        <authorList>
            <person name="Kanost M.R."/>
            <person name="Arrese E.L."/>
            <person name="Cao X."/>
            <person name="Chen Y.R."/>
            <person name="Chellapilla S."/>
            <person name="Goldsmith M.R."/>
            <person name="Grosse-Wilde E."/>
            <person name="Heckel D.G."/>
            <person name="Herndon N."/>
            <person name="Jiang H."/>
            <person name="Papanicolaou A."/>
            <person name="Qu J."/>
            <person name="Soulages J.L."/>
            <person name="Vogel H."/>
            <person name="Walters J."/>
            <person name="Waterhouse R.M."/>
            <person name="Ahn S.J."/>
            <person name="Almeida F.C."/>
            <person name="An C."/>
            <person name="Aqrawi P."/>
            <person name="Bretschneider A."/>
            <person name="Bryant W.B."/>
            <person name="Bucks S."/>
            <person name="Chao H."/>
            <person name="Chevignon G."/>
            <person name="Christen J.M."/>
            <person name="Clarke D.F."/>
            <person name="Dittmer N.T."/>
            <person name="Ferguson L.C.F."/>
            <person name="Garavelou S."/>
            <person name="Gordon K.H.J."/>
            <person name="Gunaratna R.T."/>
            <person name="Han Y."/>
            <person name="Hauser F."/>
            <person name="He Y."/>
            <person name="Heidel-Fischer H."/>
            <person name="Hirsh A."/>
            <person name="Hu Y."/>
            <person name="Jiang H."/>
            <person name="Kalra D."/>
            <person name="Klinner C."/>
            <person name="Konig C."/>
            <person name="Kovar C."/>
            <person name="Kroll A.R."/>
            <person name="Kuwar S.S."/>
            <person name="Lee S.L."/>
            <person name="Lehman R."/>
            <person name="Li K."/>
            <person name="Li Z."/>
            <person name="Liang H."/>
            <person name="Lovelace S."/>
            <person name="Lu Z."/>
            <person name="Mansfield J.H."/>
            <person name="McCulloch K.J."/>
            <person name="Mathew T."/>
            <person name="Morton B."/>
            <person name="Muzny D.M."/>
            <person name="Neunemann D."/>
            <person name="Ongeri F."/>
            <person name="Pauchet Y."/>
            <person name="Pu L.L."/>
            <person name="Pyrousis I."/>
            <person name="Rao X.J."/>
            <person name="Redding A."/>
            <person name="Roesel C."/>
            <person name="Sanchez-Gracia A."/>
            <person name="Schaack S."/>
            <person name="Shukla A."/>
            <person name="Tetreau G."/>
            <person name="Wang Y."/>
            <person name="Xiong G.H."/>
            <person name="Traut W."/>
            <person name="Walsh T.K."/>
            <person name="Worley K.C."/>
            <person name="Wu D."/>
            <person name="Wu W."/>
            <person name="Wu Y.Q."/>
            <person name="Zhang X."/>
            <person name="Zou Z."/>
            <person name="Zucker H."/>
            <person name="Briscoe A.D."/>
            <person name="Burmester T."/>
            <person name="Clem R.J."/>
            <person name="Feyereisen R."/>
            <person name="Grimmelikhuijzen C.J.P."/>
            <person name="Hamodrakas S.J."/>
            <person name="Hansson B.S."/>
            <person name="Huguet E."/>
            <person name="Jermiin L.S."/>
            <person name="Lan Q."/>
            <person name="Lehman H.K."/>
            <person name="Lorenzen M."/>
            <person name="Merzendorfer H."/>
            <person name="Michalopoulos I."/>
            <person name="Morton D.B."/>
            <person name="Muthukrishnan S."/>
            <person name="Oakeshott J.G."/>
            <person name="Palmer W."/>
            <person name="Park Y."/>
            <person name="Passarelli A.L."/>
            <person name="Rozas J."/>
            <person name="Schwartz L.M."/>
            <person name="Smith W."/>
            <person name="Southgate A."/>
            <person name="Vilcinskas A."/>
            <person name="Vogt R."/>
            <person name="Wang P."/>
            <person name="Werren J."/>
            <person name="Yu X.Q."/>
            <person name="Zhou J.J."/>
            <person name="Brown S.J."/>
            <person name="Scherer S.E."/>
            <person name="Richards S."/>
            <person name="Blissard G.W."/>
        </authorList>
    </citation>
    <scope>NUCLEOTIDE SEQUENCE</scope>
</reference>
<dbReference type="Proteomes" id="UP000791440">
    <property type="component" value="Unassembled WGS sequence"/>
</dbReference>
<evidence type="ECO:0000313" key="1">
    <source>
        <dbReference type="EMBL" id="KAG6444434.1"/>
    </source>
</evidence>
<dbReference type="AlphaFoldDB" id="A0A921YS69"/>
<organism evidence="1 2">
    <name type="scientific">Manduca sexta</name>
    <name type="common">Tobacco hawkmoth</name>
    <name type="synonym">Tobacco hornworm</name>
    <dbReference type="NCBI Taxonomy" id="7130"/>
    <lineage>
        <taxon>Eukaryota</taxon>
        <taxon>Metazoa</taxon>
        <taxon>Ecdysozoa</taxon>
        <taxon>Arthropoda</taxon>
        <taxon>Hexapoda</taxon>
        <taxon>Insecta</taxon>
        <taxon>Pterygota</taxon>
        <taxon>Neoptera</taxon>
        <taxon>Endopterygota</taxon>
        <taxon>Lepidoptera</taxon>
        <taxon>Glossata</taxon>
        <taxon>Ditrysia</taxon>
        <taxon>Bombycoidea</taxon>
        <taxon>Sphingidae</taxon>
        <taxon>Sphinginae</taxon>
        <taxon>Sphingini</taxon>
        <taxon>Manduca</taxon>
    </lineage>
</organism>
<evidence type="ECO:0000313" key="2">
    <source>
        <dbReference type="Proteomes" id="UP000791440"/>
    </source>
</evidence>
<comment type="caution">
    <text evidence="1">The sequence shown here is derived from an EMBL/GenBank/DDBJ whole genome shotgun (WGS) entry which is preliminary data.</text>
</comment>
<reference evidence="1" key="2">
    <citation type="submission" date="2020-12" db="EMBL/GenBank/DDBJ databases">
        <authorList>
            <person name="Kanost M."/>
        </authorList>
    </citation>
    <scope>NUCLEOTIDE SEQUENCE</scope>
</reference>
<keyword evidence="2" id="KW-1185">Reference proteome</keyword>
<feature type="non-terminal residue" evidence="1">
    <location>
        <position position="17"/>
    </location>
</feature>
<sequence>MSTFAFLLLCVQACLIH</sequence>
<proteinExistence type="predicted"/>
<name>A0A921YS69_MANSE</name>